<dbReference type="CDD" id="cd06974">
    <property type="entry name" value="TerD_like"/>
    <property type="match status" value="2"/>
</dbReference>
<evidence type="ECO:0000313" key="5">
    <source>
        <dbReference type="Proteomes" id="UP000325606"/>
    </source>
</evidence>
<organism evidence="4 5">
    <name type="scientific">Nitrincola iocasae</name>
    <dbReference type="NCBI Taxonomy" id="2614693"/>
    <lineage>
        <taxon>Bacteria</taxon>
        <taxon>Pseudomonadati</taxon>
        <taxon>Pseudomonadota</taxon>
        <taxon>Gammaproteobacteria</taxon>
        <taxon>Oceanospirillales</taxon>
        <taxon>Oceanospirillaceae</taxon>
        <taxon>Nitrincola</taxon>
    </lineage>
</organism>
<feature type="domain" description="TerD" evidence="3">
    <location>
        <begin position="26"/>
        <end position="156"/>
    </location>
</feature>
<keyword evidence="1" id="KW-0778">Tellurium resistance</keyword>
<dbReference type="Proteomes" id="UP000325606">
    <property type="component" value="Chromosome"/>
</dbReference>
<dbReference type="Gene3D" id="2.60.60.30">
    <property type="entry name" value="sav2460 like domains"/>
    <property type="match status" value="2"/>
</dbReference>
<dbReference type="KEGG" id="nik:F5I99_07780"/>
<dbReference type="PANTHER" id="PTHR32097:SF3">
    <property type="entry name" value="TELLURITE RESISTANCE PROTEIN"/>
    <property type="match status" value="1"/>
</dbReference>
<dbReference type="PANTHER" id="PTHR32097">
    <property type="entry name" value="CAMP-BINDING PROTEIN 1-RELATED"/>
    <property type="match status" value="1"/>
</dbReference>
<dbReference type="AlphaFoldDB" id="A0A5J6LCK8"/>
<protein>
    <submittedName>
        <fullName evidence="4">Tellurium resistance protein TerA</fullName>
    </submittedName>
</protein>
<name>A0A5J6LCK8_9GAMM</name>
<evidence type="ECO:0000256" key="2">
    <source>
        <dbReference type="SAM" id="MobiDB-lite"/>
    </source>
</evidence>
<dbReference type="EMBL" id="CP044222">
    <property type="protein sequence ID" value="QEW06414.1"/>
    <property type="molecule type" value="Genomic_DNA"/>
</dbReference>
<dbReference type="GO" id="GO:0046690">
    <property type="term" value="P:response to tellurium ion"/>
    <property type="evidence" value="ECO:0007669"/>
    <property type="project" value="UniProtKB-KW"/>
</dbReference>
<evidence type="ECO:0000259" key="3">
    <source>
        <dbReference type="Pfam" id="PF02342"/>
    </source>
</evidence>
<keyword evidence="5" id="KW-1185">Reference proteome</keyword>
<dbReference type="PIRSF" id="PIRSF037118">
    <property type="entry name" value="Tellurite_resistance_TerA"/>
    <property type="match status" value="1"/>
</dbReference>
<proteinExistence type="predicted"/>
<dbReference type="InterPro" id="IPR051324">
    <property type="entry name" value="Stress/Tellurium_Resist"/>
</dbReference>
<feature type="region of interest" description="Disordered" evidence="2">
    <location>
        <begin position="161"/>
        <end position="185"/>
    </location>
</feature>
<dbReference type="RefSeq" id="WP_151054733.1">
    <property type="nucleotide sequence ID" value="NZ_CP044222.1"/>
</dbReference>
<accession>A0A5J6LCK8</accession>
<reference evidence="4 5" key="1">
    <citation type="submission" date="2019-09" db="EMBL/GenBank/DDBJ databases">
        <title>Nitrincola iocasae sp. nov., a bacterium isolated from the sediment collected at a cold seep field in South China Sea.</title>
        <authorList>
            <person name="Zhang H."/>
            <person name="Wang H."/>
            <person name="Li C."/>
        </authorList>
    </citation>
    <scope>NUCLEOTIDE SEQUENCE [LARGE SCALE GENOMIC DNA]</scope>
    <source>
        <strain evidence="4 5">KXZD1103</strain>
    </source>
</reference>
<dbReference type="InterPro" id="IPR017115">
    <property type="entry name" value="Tellurite_resistance_TerA"/>
</dbReference>
<dbReference type="InterPro" id="IPR003325">
    <property type="entry name" value="TerD"/>
</dbReference>
<sequence>MTELTTGANAPLPETDFGVMITLPSGADIDVTALLIYPEGKVRGDGDMVFYGQLESPGGAVRLTQGVTPRFDFFLNRVPSDVEKIVLTATAETGKTFGQLGDITLEGGGHRLVVAGQGRSEAALILAEVYKRNGQWKIRNVGQGFNGGLAQLATHFGVEIAEESPSTSSPPQPVPQPAKSSSVNLSKVSLTKQDKAISLKKESGKFGKIRINLNWNQGTPKKSFFGISKGGIDLDLGAFVEIRDGTRGVIQALGNTFGNFDREPFVKLMGDDRTGSVSDGEWLEINGDHWHEIQRVLIYAFIYEGVANWQETDGVVRVLVPDQPEIEIRMNEYGSKQGTCAVVELINEGGAVRVERKVEFFAGQKKMDEAYGWGFRWSAGRK</sequence>
<evidence type="ECO:0000313" key="4">
    <source>
        <dbReference type="EMBL" id="QEW06414.1"/>
    </source>
</evidence>
<gene>
    <name evidence="4" type="ORF">F5I99_07780</name>
</gene>
<dbReference type="Pfam" id="PF02342">
    <property type="entry name" value="TerD"/>
    <property type="match status" value="1"/>
</dbReference>
<evidence type="ECO:0000256" key="1">
    <source>
        <dbReference type="ARBA" id="ARBA00022686"/>
    </source>
</evidence>